<keyword evidence="1" id="KW-0472">Membrane</keyword>
<dbReference type="InterPro" id="IPR014231">
    <property type="entry name" value="Spore_YpjB"/>
</dbReference>
<protein>
    <recommendedName>
        <fullName evidence="4">Sporulation protein YpjB</fullName>
    </recommendedName>
</protein>
<feature type="transmembrane region" description="Helical" evidence="1">
    <location>
        <begin position="223"/>
        <end position="243"/>
    </location>
</feature>
<dbReference type="Pfam" id="PF09577">
    <property type="entry name" value="Spore_YpjB"/>
    <property type="match status" value="1"/>
</dbReference>
<sequence>MVVKNQKVKLSVLIFSVILLTAMTIPVFAHHQEGQPYDLLDEVYTVYELTDAKKYEAAGEKLNQIVAALETNHLSLSEEKLEYVIDITENTIRHLQSGIENHELKVDKALAFVLMMESAKNPDSQMVAKWKNELTNQIANGLQSETRSLPAEFSQVMDLYSIVYPAIKIREDTKLWSKLDEQFVNLNQIENEEDMLRALNVMLETFHQLDTPVSNEKDDDASFAWLIFSVGGVIIITLLYVGWRKYKGEKKEKKIKKVDDL</sequence>
<reference evidence="3" key="1">
    <citation type="journal article" date="2019" name="Int. J. Syst. Evol. Microbiol.">
        <title>The Global Catalogue of Microorganisms (GCM) 10K type strain sequencing project: providing services to taxonomists for standard genome sequencing and annotation.</title>
        <authorList>
            <consortium name="The Broad Institute Genomics Platform"/>
            <consortium name="The Broad Institute Genome Sequencing Center for Infectious Disease"/>
            <person name="Wu L."/>
            <person name="Ma J."/>
        </authorList>
    </citation>
    <scope>NUCLEOTIDE SEQUENCE [LARGE SCALE GENOMIC DNA]</scope>
    <source>
        <strain evidence="3">JCM 12389</strain>
    </source>
</reference>
<evidence type="ECO:0000313" key="2">
    <source>
        <dbReference type="EMBL" id="GAA0480997.1"/>
    </source>
</evidence>
<name>A0ABP3KJ54_9BACI</name>
<dbReference type="RefSeq" id="WP_343836551.1">
    <property type="nucleotide sequence ID" value="NZ_BAAADO010000001.1"/>
</dbReference>
<comment type="caution">
    <text evidence="2">The sequence shown here is derived from an EMBL/GenBank/DDBJ whole genome shotgun (WGS) entry which is preliminary data.</text>
</comment>
<evidence type="ECO:0000256" key="1">
    <source>
        <dbReference type="SAM" id="Phobius"/>
    </source>
</evidence>
<proteinExistence type="predicted"/>
<dbReference type="EMBL" id="BAAADO010000001">
    <property type="protein sequence ID" value="GAA0480997.1"/>
    <property type="molecule type" value="Genomic_DNA"/>
</dbReference>
<dbReference type="Proteomes" id="UP001500880">
    <property type="component" value="Unassembled WGS sequence"/>
</dbReference>
<evidence type="ECO:0000313" key="3">
    <source>
        <dbReference type="Proteomes" id="UP001500880"/>
    </source>
</evidence>
<evidence type="ECO:0008006" key="4">
    <source>
        <dbReference type="Google" id="ProtNLM"/>
    </source>
</evidence>
<organism evidence="2 3">
    <name type="scientific">Salinibacillus aidingensis</name>
    <dbReference type="NCBI Taxonomy" id="237684"/>
    <lineage>
        <taxon>Bacteria</taxon>
        <taxon>Bacillati</taxon>
        <taxon>Bacillota</taxon>
        <taxon>Bacilli</taxon>
        <taxon>Bacillales</taxon>
        <taxon>Bacillaceae</taxon>
        <taxon>Salinibacillus</taxon>
    </lineage>
</organism>
<keyword evidence="1" id="KW-0812">Transmembrane</keyword>
<keyword evidence="1" id="KW-1133">Transmembrane helix</keyword>
<accession>A0ABP3KJ54</accession>
<keyword evidence="3" id="KW-1185">Reference proteome</keyword>
<gene>
    <name evidence="2" type="ORF">GCM10008986_02030</name>
</gene>